<name>A0A9P6XNS9_9FUNG</name>
<evidence type="ECO:0000313" key="3">
    <source>
        <dbReference type="Proteomes" id="UP000740926"/>
    </source>
</evidence>
<accession>A0A9P6XNS9</accession>
<proteinExistence type="predicted"/>
<keyword evidence="3" id="KW-1185">Reference proteome</keyword>
<evidence type="ECO:0000256" key="1">
    <source>
        <dbReference type="SAM" id="MobiDB-lite"/>
    </source>
</evidence>
<sequence>MRKALHPPAQLQAPSPALQRLWVAGQAGQRPPVEPHPGATTNLHPGPAARPAQSAAKDASAHSCITTGTEVATASATRSASQLVMRTQPCDSVLPTWPGSGVPCRP</sequence>
<comment type="caution">
    <text evidence="2">The sequence shown here is derived from an EMBL/GenBank/DDBJ whole genome shotgun (WGS) entry which is preliminary data.</text>
</comment>
<reference evidence="2 3" key="1">
    <citation type="journal article" date="2020" name="Microb. Genom.">
        <title>Genetic diversity of clinical and environmental Mucorales isolates obtained from an investigation of mucormycosis cases among solid organ transplant recipients.</title>
        <authorList>
            <person name="Nguyen M.H."/>
            <person name="Kaul D."/>
            <person name="Muto C."/>
            <person name="Cheng S.J."/>
            <person name="Richter R.A."/>
            <person name="Bruno V.M."/>
            <person name="Liu G."/>
            <person name="Beyhan S."/>
            <person name="Sundermann A.J."/>
            <person name="Mounaud S."/>
            <person name="Pasculle A.W."/>
            <person name="Nierman W.C."/>
            <person name="Driscoll E."/>
            <person name="Cumbie R."/>
            <person name="Clancy C.J."/>
            <person name="Dupont C.L."/>
        </authorList>
    </citation>
    <scope>NUCLEOTIDE SEQUENCE [LARGE SCALE GENOMIC DNA]</scope>
    <source>
        <strain evidence="2 3">GL24</strain>
    </source>
</reference>
<gene>
    <name evidence="2" type="ORF">G6F50_017971</name>
</gene>
<dbReference type="Proteomes" id="UP000740926">
    <property type="component" value="Unassembled WGS sequence"/>
</dbReference>
<protein>
    <submittedName>
        <fullName evidence="2">Uncharacterized protein</fullName>
    </submittedName>
</protein>
<dbReference type="EMBL" id="JAANIU010015020">
    <property type="protein sequence ID" value="KAG1529475.1"/>
    <property type="molecule type" value="Genomic_DNA"/>
</dbReference>
<dbReference type="AlphaFoldDB" id="A0A9P6XNS9"/>
<evidence type="ECO:0000313" key="2">
    <source>
        <dbReference type="EMBL" id="KAG1529475.1"/>
    </source>
</evidence>
<feature type="region of interest" description="Disordered" evidence="1">
    <location>
        <begin position="25"/>
        <end position="62"/>
    </location>
</feature>
<organism evidence="2 3">
    <name type="scientific">Rhizopus delemar</name>
    <dbReference type="NCBI Taxonomy" id="936053"/>
    <lineage>
        <taxon>Eukaryota</taxon>
        <taxon>Fungi</taxon>
        <taxon>Fungi incertae sedis</taxon>
        <taxon>Mucoromycota</taxon>
        <taxon>Mucoromycotina</taxon>
        <taxon>Mucoromycetes</taxon>
        <taxon>Mucorales</taxon>
        <taxon>Mucorineae</taxon>
        <taxon>Rhizopodaceae</taxon>
        <taxon>Rhizopus</taxon>
    </lineage>
</organism>